<proteinExistence type="inferred from homology"/>
<evidence type="ECO:0000313" key="5">
    <source>
        <dbReference type="Proteomes" id="UP000315711"/>
    </source>
</evidence>
<protein>
    <submittedName>
        <fullName evidence="4">HSP20 family molecular chaperone IbpA</fullName>
    </submittedName>
</protein>
<feature type="domain" description="SHSP" evidence="3">
    <location>
        <begin position="34"/>
        <end position="144"/>
    </location>
</feature>
<dbReference type="RefSeq" id="WP_158639987.1">
    <property type="nucleotide sequence ID" value="NZ_VLKZ01000002.1"/>
</dbReference>
<evidence type="ECO:0000256" key="2">
    <source>
        <dbReference type="RuleBase" id="RU003616"/>
    </source>
</evidence>
<dbReference type="OrthoDB" id="1806521at2"/>
<dbReference type="InterPro" id="IPR008978">
    <property type="entry name" value="HSP20-like_chaperone"/>
</dbReference>
<dbReference type="Pfam" id="PF00011">
    <property type="entry name" value="HSP20"/>
    <property type="match status" value="1"/>
</dbReference>
<comment type="similarity">
    <text evidence="1 2">Belongs to the small heat shock protein (HSP20) family.</text>
</comment>
<dbReference type="PROSITE" id="PS01031">
    <property type="entry name" value="SHSP"/>
    <property type="match status" value="1"/>
</dbReference>
<accession>A0A562QR77</accession>
<dbReference type="Proteomes" id="UP000315711">
    <property type="component" value="Unassembled WGS sequence"/>
</dbReference>
<organism evidence="4 5">
    <name type="scientific">Halalkalibacter nanhaiisediminis</name>
    <dbReference type="NCBI Taxonomy" id="688079"/>
    <lineage>
        <taxon>Bacteria</taxon>
        <taxon>Bacillati</taxon>
        <taxon>Bacillota</taxon>
        <taxon>Bacilli</taxon>
        <taxon>Bacillales</taxon>
        <taxon>Bacillaceae</taxon>
        <taxon>Halalkalibacter</taxon>
    </lineage>
</organism>
<dbReference type="SUPFAM" id="SSF49764">
    <property type="entry name" value="HSP20-like chaperones"/>
    <property type="match status" value="1"/>
</dbReference>
<sequence>MSDKESWSKKLPQRYHDALKSIDDFFTQTYEQIQTNPLFLPPIPIRIREEKDLWIAEAELPGIDKKQINLDIYRQSIRIQVKHTEQTEIIDQEKKVTEWHGQTQVRQRVIPVPFLINEQSVKATYKNGLLRIVIPNKHKNISIE</sequence>
<dbReference type="Gene3D" id="2.60.40.790">
    <property type="match status" value="1"/>
</dbReference>
<comment type="caution">
    <text evidence="4">The sequence shown here is derived from an EMBL/GenBank/DDBJ whole genome shotgun (WGS) entry which is preliminary data.</text>
</comment>
<reference evidence="4 5" key="1">
    <citation type="journal article" date="2015" name="Stand. Genomic Sci.">
        <title>Genomic Encyclopedia of Bacterial and Archaeal Type Strains, Phase III: the genomes of soil and plant-associated and newly described type strains.</title>
        <authorList>
            <person name="Whitman W.B."/>
            <person name="Woyke T."/>
            <person name="Klenk H.P."/>
            <person name="Zhou Y."/>
            <person name="Lilburn T.G."/>
            <person name="Beck B.J."/>
            <person name="De Vos P."/>
            <person name="Vandamme P."/>
            <person name="Eisen J.A."/>
            <person name="Garrity G."/>
            <person name="Hugenholtz P."/>
            <person name="Kyrpides N.C."/>
        </authorList>
    </citation>
    <scope>NUCLEOTIDE SEQUENCE [LARGE SCALE GENOMIC DNA]</scope>
    <source>
        <strain evidence="4 5">CGMCC 1.10116</strain>
    </source>
</reference>
<gene>
    <name evidence="4" type="ORF">IQ10_00966</name>
</gene>
<evidence type="ECO:0000313" key="4">
    <source>
        <dbReference type="EMBL" id="TWI59251.1"/>
    </source>
</evidence>
<dbReference type="InterPro" id="IPR002068">
    <property type="entry name" value="A-crystallin/Hsp20_dom"/>
</dbReference>
<evidence type="ECO:0000256" key="1">
    <source>
        <dbReference type="PROSITE-ProRule" id="PRU00285"/>
    </source>
</evidence>
<dbReference type="AlphaFoldDB" id="A0A562QR77"/>
<dbReference type="CDD" id="cd06464">
    <property type="entry name" value="ACD_sHsps-like"/>
    <property type="match status" value="1"/>
</dbReference>
<keyword evidence="5" id="KW-1185">Reference proteome</keyword>
<name>A0A562QR77_9BACI</name>
<dbReference type="EMBL" id="VLKZ01000002">
    <property type="protein sequence ID" value="TWI59251.1"/>
    <property type="molecule type" value="Genomic_DNA"/>
</dbReference>
<evidence type="ECO:0000259" key="3">
    <source>
        <dbReference type="PROSITE" id="PS01031"/>
    </source>
</evidence>